<keyword evidence="1" id="KW-1133">Transmembrane helix</keyword>
<comment type="caution">
    <text evidence="2">The sequence shown here is derived from an EMBL/GenBank/DDBJ whole genome shotgun (WGS) entry which is preliminary data.</text>
</comment>
<sequence>MNPFKNTIVCVTLVSIQLFSIISINVEGLLGDYEMMSDKDTQVEKDVKIGSALRSSPIFKTYANYTGTDTSYGFFSPNVGSEFVLAFTVLDCDGKVLGEHQTPTSLEQKESKVRFNLCTFPMMDKIMMEEPNELFDDYFEVMMHQIAENIKASYNTGYKVVSEIYIHQPATITQTLEGKTEKLVLLERYTFRF</sequence>
<accession>A0A2T6BVS2</accession>
<evidence type="ECO:0000313" key="3">
    <source>
        <dbReference type="Proteomes" id="UP000244090"/>
    </source>
</evidence>
<keyword evidence="1" id="KW-0472">Membrane</keyword>
<dbReference type="Proteomes" id="UP000244090">
    <property type="component" value="Unassembled WGS sequence"/>
</dbReference>
<evidence type="ECO:0000313" key="2">
    <source>
        <dbReference type="EMBL" id="PTX60180.1"/>
    </source>
</evidence>
<reference evidence="2 3" key="1">
    <citation type="submission" date="2018-04" db="EMBL/GenBank/DDBJ databases">
        <title>Genomic Encyclopedia of Archaeal and Bacterial Type Strains, Phase II (KMG-II): from individual species to whole genera.</title>
        <authorList>
            <person name="Goeker M."/>
        </authorList>
    </citation>
    <scope>NUCLEOTIDE SEQUENCE [LARGE SCALE GENOMIC DNA]</scope>
    <source>
        <strain evidence="2 3">DSM 25731</strain>
    </source>
</reference>
<dbReference type="AlphaFoldDB" id="A0A2T6BVS2"/>
<organism evidence="2 3">
    <name type="scientific">Kordia periserrulae</name>
    <dbReference type="NCBI Taxonomy" id="701523"/>
    <lineage>
        <taxon>Bacteria</taxon>
        <taxon>Pseudomonadati</taxon>
        <taxon>Bacteroidota</taxon>
        <taxon>Flavobacteriia</taxon>
        <taxon>Flavobacteriales</taxon>
        <taxon>Flavobacteriaceae</taxon>
        <taxon>Kordia</taxon>
    </lineage>
</organism>
<name>A0A2T6BVS2_9FLAO</name>
<proteinExistence type="predicted"/>
<protein>
    <submittedName>
        <fullName evidence="2">Uncharacterized protein</fullName>
    </submittedName>
</protein>
<keyword evidence="3" id="KW-1185">Reference proteome</keyword>
<evidence type="ECO:0000256" key="1">
    <source>
        <dbReference type="SAM" id="Phobius"/>
    </source>
</evidence>
<keyword evidence="1" id="KW-0812">Transmembrane</keyword>
<gene>
    <name evidence="2" type="ORF">C8N46_107187</name>
</gene>
<dbReference type="OrthoDB" id="649654at2"/>
<feature type="transmembrane region" description="Helical" evidence="1">
    <location>
        <begin position="6"/>
        <end position="26"/>
    </location>
</feature>
<dbReference type="RefSeq" id="WP_108115783.1">
    <property type="nucleotide sequence ID" value="NZ_QBKT01000007.1"/>
</dbReference>
<dbReference type="EMBL" id="QBKT01000007">
    <property type="protein sequence ID" value="PTX60180.1"/>
    <property type="molecule type" value="Genomic_DNA"/>
</dbReference>